<dbReference type="Proteomes" id="UP001524499">
    <property type="component" value="Unassembled WGS sequence"/>
</dbReference>
<evidence type="ECO:0000313" key="1">
    <source>
        <dbReference type="EMBL" id="MCQ8105342.1"/>
    </source>
</evidence>
<keyword evidence="2" id="KW-1185">Reference proteome</keyword>
<protein>
    <submittedName>
        <fullName evidence="1">Uncharacterized protein</fullName>
    </submittedName>
</protein>
<comment type="caution">
    <text evidence="1">The sequence shown here is derived from an EMBL/GenBank/DDBJ whole genome shotgun (WGS) entry which is preliminary data.</text>
</comment>
<proteinExistence type="predicted"/>
<evidence type="ECO:0000313" key="2">
    <source>
        <dbReference type="Proteomes" id="UP001524499"/>
    </source>
</evidence>
<name>A0ABT1TIP8_9GAMM</name>
<dbReference type="RefSeq" id="WP_256603284.1">
    <property type="nucleotide sequence ID" value="NZ_JANIBJ010000028.1"/>
</dbReference>
<gene>
    <name evidence="1" type="ORF">NP590_14600</name>
</gene>
<sequence length="109" mass="11922">MTKSGSRIPAPVVSPIIHDGVRFEQVPNGLLAGFEQMGGYLVAIDESTAGTLWTLKVYDNLRKPEKEGDVQDVFFKSMVLQADGTLLIENERGKKFIVDPAKKTSTPAD</sequence>
<dbReference type="EMBL" id="JANIBJ010000028">
    <property type="protein sequence ID" value="MCQ8105342.1"/>
    <property type="molecule type" value="Genomic_DNA"/>
</dbReference>
<accession>A0ABT1TIP8</accession>
<reference evidence="1 2" key="1">
    <citation type="submission" date="2022-07" db="EMBL/GenBank/DDBJ databases">
        <title>Methylomonas rivi sp. nov., Methylomonas rosea sp. nov., Methylomonas aureus sp. nov. and Methylomonas subterranea sp. nov., four novel methanotrophs isolated from a freshwater creek and the deep terrestrial subsurface.</title>
        <authorList>
            <person name="Abin C."/>
            <person name="Sankaranarayanan K."/>
            <person name="Garner C."/>
            <person name="Sindelar R."/>
            <person name="Kotary K."/>
            <person name="Garner R."/>
            <person name="Barclay S."/>
            <person name="Lawson P."/>
            <person name="Krumholz L."/>
        </authorList>
    </citation>
    <scope>NUCLEOTIDE SEQUENCE [LARGE SCALE GENOMIC DNA]</scope>
    <source>
        <strain evidence="1 2">SURF-2</strain>
    </source>
</reference>
<organism evidence="1 2">
    <name type="scientific">Methylomonas subterranea</name>
    <dbReference type="NCBI Taxonomy" id="2952225"/>
    <lineage>
        <taxon>Bacteria</taxon>
        <taxon>Pseudomonadati</taxon>
        <taxon>Pseudomonadota</taxon>
        <taxon>Gammaproteobacteria</taxon>
        <taxon>Methylococcales</taxon>
        <taxon>Methylococcaceae</taxon>
        <taxon>Methylomonas</taxon>
    </lineage>
</organism>